<dbReference type="Pfam" id="PF14631">
    <property type="entry name" value="FancD2"/>
    <property type="match status" value="4"/>
</dbReference>
<feature type="region of interest" description="Disordered" evidence="6">
    <location>
        <begin position="405"/>
        <end position="434"/>
    </location>
</feature>
<dbReference type="GO" id="GO:0007129">
    <property type="term" value="P:homologous chromosome pairing at meiosis"/>
    <property type="evidence" value="ECO:0000318"/>
    <property type="project" value="GO_Central"/>
</dbReference>
<evidence type="ECO:0000313" key="7">
    <source>
        <dbReference type="EMBL" id="EED90737.1"/>
    </source>
</evidence>
<dbReference type="EMBL" id="CM000644">
    <property type="protein sequence ID" value="EED90737.1"/>
    <property type="molecule type" value="Genomic_DNA"/>
</dbReference>
<comment type="subcellular location">
    <subcellularLocation>
        <location evidence="1">Nucleus</location>
    </subcellularLocation>
</comment>
<evidence type="ECO:0000256" key="3">
    <source>
        <dbReference type="ARBA" id="ARBA00022843"/>
    </source>
</evidence>
<evidence type="ECO:0000313" key="8">
    <source>
        <dbReference type="Proteomes" id="UP000001449"/>
    </source>
</evidence>
<feature type="compositionally biased region" description="Basic and acidic residues" evidence="6">
    <location>
        <begin position="20"/>
        <end position="30"/>
    </location>
</feature>
<keyword evidence="3" id="KW-0832">Ubl conjugation</keyword>
<dbReference type="PaxDb" id="35128-Thaps23856"/>
<dbReference type="STRING" id="35128.B8C7G0"/>
<reference evidence="7 8" key="1">
    <citation type="journal article" date="2004" name="Science">
        <title>The genome of the diatom Thalassiosira pseudonana: ecology, evolution, and metabolism.</title>
        <authorList>
            <person name="Armbrust E.V."/>
            <person name="Berges J.A."/>
            <person name="Bowler C."/>
            <person name="Green B.R."/>
            <person name="Martinez D."/>
            <person name="Putnam N.H."/>
            <person name="Zhou S."/>
            <person name="Allen A.E."/>
            <person name="Apt K.E."/>
            <person name="Bechner M."/>
            <person name="Brzezinski M.A."/>
            <person name="Chaal B.K."/>
            <person name="Chiovitti A."/>
            <person name="Davis A.K."/>
            <person name="Demarest M.S."/>
            <person name="Detter J.C."/>
            <person name="Glavina T."/>
            <person name="Goodstein D."/>
            <person name="Hadi M.Z."/>
            <person name="Hellsten U."/>
            <person name="Hildebrand M."/>
            <person name="Jenkins B.D."/>
            <person name="Jurka J."/>
            <person name="Kapitonov V.V."/>
            <person name="Kroger N."/>
            <person name="Lau W.W."/>
            <person name="Lane T.W."/>
            <person name="Larimer F.W."/>
            <person name="Lippmeier J.C."/>
            <person name="Lucas S."/>
            <person name="Medina M."/>
            <person name="Montsant A."/>
            <person name="Obornik M."/>
            <person name="Parker M.S."/>
            <person name="Palenik B."/>
            <person name="Pazour G.J."/>
            <person name="Richardson P.M."/>
            <person name="Rynearson T.A."/>
            <person name="Saito M.A."/>
            <person name="Schwartz D.C."/>
            <person name="Thamatrakoln K."/>
            <person name="Valentin K."/>
            <person name="Vardi A."/>
            <person name="Wilkerson F.P."/>
            <person name="Rokhsar D.S."/>
        </authorList>
    </citation>
    <scope>NUCLEOTIDE SEQUENCE [LARGE SCALE GENOMIC DNA]</scope>
    <source>
        <strain evidence="7 8">CCMP1335</strain>
    </source>
</reference>
<feature type="region of interest" description="Disordered" evidence="6">
    <location>
        <begin position="1645"/>
        <end position="1670"/>
    </location>
</feature>
<evidence type="ECO:0000256" key="5">
    <source>
        <dbReference type="ARBA" id="ARBA00093456"/>
    </source>
</evidence>
<evidence type="ECO:0000256" key="1">
    <source>
        <dbReference type="ARBA" id="ARBA00004123"/>
    </source>
</evidence>
<feature type="region of interest" description="Disordered" evidence="6">
    <location>
        <begin position="297"/>
        <end position="321"/>
    </location>
</feature>
<feature type="compositionally biased region" description="Gly residues" evidence="6">
    <location>
        <begin position="416"/>
        <end position="431"/>
    </location>
</feature>
<proteinExistence type="inferred from homology"/>
<dbReference type="GO" id="GO:0031573">
    <property type="term" value="P:mitotic intra-S DNA damage checkpoint signaling"/>
    <property type="evidence" value="ECO:0000318"/>
    <property type="project" value="GO_Central"/>
</dbReference>
<gene>
    <name evidence="7" type="ORF">THAPSDRAFT_23856</name>
</gene>
<sequence>MTTTSRKRPLEASSNNIHNDTNDHGGESRASHAQSIKRRQIQQASWGFMDVLAECGLMIATGDEDEHPPTPSNNLHGCQLLPTVTPSTLRSSLAALLSEMSKNGIDPDNERVLESMQQIVAGSLSGEHDDRNNSNVSLRTMLLPLYRKRTPDNTMQPMSQMSQQYSTMIQDGKSDNNIFIVESYSLIKVLLRVDILQSTLLTTLIQMLPELASMFQNDANNQLQLQSAPHNNNEDIPRLIFSNIRWLDHIVDSSTLTTAFVECLTVLSSSSSTCGKTRGILLDAIATLPDVLNDYGSSMSHTNNKNNNEDNEDGDGEGGISQSGTVLATLQLLRVDDPTLLIPCLDAIGSLPLSEQQLEDVTRDAMEALSTVDSWGLPALTTFLINHCPRGMARDVVEEIRKLPLGSIDGDDDGDNGGGGEDGTTRGGGSTNGSEALMIESLSRGMTHRSDITANLLKAIKETARGHHPPADIWLLACCASAPHNRTQVKSVFKSKANDGGFTSQLLRTSLCGNGVALTSLFATSLCDMADGLLRSSDSASYELGVILYEILFEEFKEPMQRQEIVGSLVTHVGSGVGEKHSEVDAAMRVFSSIVEKKGGGGGEEECGATALRPFTPFLTSLLDHLSLMTPSQVRRLFLLLFSVGGDDDDGAMARSSGSMGGSACDIVIRKHLSLAPFAKKRIGIIGTIAYAVSMSSKIMDEEQQSGMGDNTEATHLPTNAAASSSPIVKEIQDMIDFAYNSCKQGQPSQLCGSHSSSGNSNTIGSSFSDGCAASFMLNELCFAVRSGRLVTQLREWLDDKFQEAFENAFVGDFPDPESSQEVKQECKGGYGGADSGETALVPVNREDAALLNGTSSNSNAPPVEIRFNIVGADSLVYVKITPLLSSFNVVERELLPVQLCPMFRLMATLSDMRWGGRGLSEIDAMLECPLLLPSADSSGIEFGDLTAVQQWIVTSSYFFATSWVRELINGFIHAAALSPSSGATASLSASSMSQGFSSADIQKKIVARLSSLVELEEELRFTSSKCFVFAPPGLDVLPPPKELFDDDEEPAAASIFDMENDDTNLDSKKAEAKKRATKLAKASDKTKAKRLKLRVAHEEKLSSRSMGQLRPLDPNVCVALGFDELAVVGEGAPGSQRLSSFGLSQVEGMQITNPVTTSLLKLLDETLKELLLDKKGTAFTARMHGASPDNDDGVNDNPYLVESSATASSFADCDQKSRKCFELLDTYLLGGVFSRLYEHLAAVAEFRCGPNAANLDAPTERRLVRTATCLFSCVTSVIGSQELTRNSIGRKFLVSILKQISEGDNEDYKNQTAIKRRPTNTAVNKMLSTLFDLIQEIVTGTHTDDIDFAMAAINCMDEIYECSRRLDVVGESRNEPDGIPKKLAAVSDRLLRKAWPEDTKLNKNNVGKLLALFFENSVKEIPSDAEEAKQMELGNLGRLAPLELIINDVLVELPHTEKCKGPVALFPTCCYQSFGSYYAVALAYLQKELVCLFESSLGKTKDNDVAEKTLEAIAHLIELLDNLFRLTRDNQTLAKKHFLLQQLKWGSRFIETFVSKCIPFLQLHFAAHEDTILAIIKDLQKSSRQLYHIISHGKREKDSNLAKEAPRAKKALETFIHKVKALLKKNGCMTAMWTKTLKSKDIDGTKIKENTESANEEDAEESEGEVEEE</sequence>
<dbReference type="InParanoid" id="B8C7G0"/>
<dbReference type="GO" id="GO:0005634">
    <property type="term" value="C:nucleus"/>
    <property type="evidence" value="ECO:0000318"/>
    <property type="project" value="GO_Central"/>
</dbReference>
<dbReference type="PANTHER" id="PTHR32086:SF0">
    <property type="entry name" value="FANCONI ANEMIA GROUP D2 PROTEIN"/>
    <property type="match status" value="1"/>
</dbReference>
<protein>
    <recommendedName>
        <fullName evidence="9">Fanconi anemia group D2 protein</fullName>
    </recommendedName>
</protein>
<dbReference type="OMA" id="CCATASH"/>
<dbReference type="PANTHER" id="PTHR32086">
    <property type="entry name" value="FANCONI ANEMIA GROUP D2 PROTEIN"/>
    <property type="match status" value="1"/>
</dbReference>
<feature type="compositionally biased region" description="Acidic residues" evidence="6">
    <location>
        <begin position="1655"/>
        <end position="1670"/>
    </location>
</feature>
<dbReference type="GO" id="GO:0036297">
    <property type="term" value="P:interstrand cross-link repair"/>
    <property type="evidence" value="ECO:0000318"/>
    <property type="project" value="GO_Central"/>
</dbReference>
<dbReference type="RefSeq" id="XP_002291886.1">
    <property type="nucleotide sequence ID" value="XM_002291850.1"/>
</dbReference>
<dbReference type="InterPro" id="IPR029448">
    <property type="entry name" value="FANCD2"/>
</dbReference>
<dbReference type="Proteomes" id="UP000001449">
    <property type="component" value="Chromosome 8"/>
</dbReference>
<reference evidence="7 8" key="2">
    <citation type="journal article" date="2008" name="Nature">
        <title>The Phaeodactylum genome reveals the evolutionary history of diatom genomes.</title>
        <authorList>
            <person name="Bowler C."/>
            <person name="Allen A.E."/>
            <person name="Badger J.H."/>
            <person name="Grimwood J."/>
            <person name="Jabbari K."/>
            <person name="Kuo A."/>
            <person name="Maheswari U."/>
            <person name="Martens C."/>
            <person name="Maumus F."/>
            <person name="Otillar R.P."/>
            <person name="Rayko E."/>
            <person name="Salamov A."/>
            <person name="Vandepoele K."/>
            <person name="Beszteri B."/>
            <person name="Gruber A."/>
            <person name="Heijde M."/>
            <person name="Katinka M."/>
            <person name="Mock T."/>
            <person name="Valentin K."/>
            <person name="Verret F."/>
            <person name="Berges J.A."/>
            <person name="Brownlee C."/>
            <person name="Cadoret J.P."/>
            <person name="Chiovitti A."/>
            <person name="Choi C.J."/>
            <person name="Coesel S."/>
            <person name="De Martino A."/>
            <person name="Detter J.C."/>
            <person name="Durkin C."/>
            <person name="Falciatore A."/>
            <person name="Fournet J."/>
            <person name="Haruta M."/>
            <person name="Huysman M.J."/>
            <person name="Jenkins B.D."/>
            <person name="Jiroutova K."/>
            <person name="Jorgensen R.E."/>
            <person name="Joubert Y."/>
            <person name="Kaplan A."/>
            <person name="Kroger N."/>
            <person name="Kroth P.G."/>
            <person name="La Roche J."/>
            <person name="Lindquist E."/>
            <person name="Lommer M."/>
            <person name="Martin-Jezequel V."/>
            <person name="Lopez P.J."/>
            <person name="Lucas S."/>
            <person name="Mangogna M."/>
            <person name="McGinnis K."/>
            <person name="Medlin L.K."/>
            <person name="Montsant A."/>
            <person name="Oudot-Le Secq M.P."/>
            <person name="Napoli C."/>
            <person name="Obornik M."/>
            <person name="Parker M.S."/>
            <person name="Petit J.L."/>
            <person name="Porcel B.M."/>
            <person name="Poulsen N."/>
            <person name="Robison M."/>
            <person name="Rychlewski L."/>
            <person name="Rynearson T.A."/>
            <person name="Schmutz J."/>
            <person name="Shapiro H."/>
            <person name="Siaut M."/>
            <person name="Stanley M."/>
            <person name="Sussman M.R."/>
            <person name="Taylor A.R."/>
            <person name="Vardi A."/>
            <person name="von Dassow P."/>
            <person name="Vyverman W."/>
            <person name="Willis A."/>
            <person name="Wyrwicz L.S."/>
            <person name="Rokhsar D.S."/>
            <person name="Weissenbach J."/>
            <person name="Armbrust E.V."/>
            <person name="Green B.R."/>
            <person name="Van de Peer Y."/>
            <person name="Grigoriev I.V."/>
        </authorList>
    </citation>
    <scope>NUCLEOTIDE SEQUENCE [LARGE SCALE GENOMIC DNA]</scope>
    <source>
        <strain evidence="7 8">CCMP1335</strain>
    </source>
</reference>
<dbReference type="GO" id="GO:0070182">
    <property type="term" value="F:DNA polymerase binding"/>
    <property type="evidence" value="ECO:0000318"/>
    <property type="project" value="GO_Central"/>
</dbReference>
<dbReference type="eggNOG" id="KOG4712">
    <property type="taxonomic scope" value="Eukaryota"/>
</dbReference>
<evidence type="ECO:0000256" key="4">
    <source>
        <dbReference type="ARBA" id="ARBA00023242"/>
    </source>
</evidence>
<name>B8C7G0_THAPS</name>
<evidence type="ECO:0008006" key="9">
    <source>
        <dbReference type="Google" id="ProtNLM"/>
    </source>
</evidence>
<evidence type="ECO:0000256" key="6">
    <source>
        <dbReference type="SAM" id="MobiDB-lite"/>
    </source>
</evidence>
<keyword evidence="8" id="KW-1185">Reference proteome</keyword>
<evidence type="ECO:0000256" key="2">
    <source>
        <dbReference type="ARBA" id="ARBA00022499"/>
    </source>
</evidence>
<organism evidence="7 8">
    <name type="scientific">Thalassiosira pseudonana</name>
    <name type="common">Marine diatom</name>
    <name type="synonym">Cyclotella nana</name>
    <dbReference type="NCBI Taxonomy" id="35128"/>
    <lineage>
        <taxon>Eukaryota</taxon>
        <taxon>Sar</taxon>
        <taxon>Stramenopiles</taxon>
        <taxon>Ochrophyta</taxon>
        <taxon>Bacillariophyta</taxon>
        <taxon>Coscinodiscophyceae</taxon>
        <taxon>Thalassiosirophycidae</taxon>
        <taxon>Thalassiosirales</taxon>
        <taxon>Thalassiosiraceae</taxon>
        <taxon>Thalassiosira</taxon>
    </lineage>
</organism>
<dbReference type="HOGENOM" id="CLU_002068_1_0_1"/>
<dbReference type="KEGG" id="tps:THAPSDRAFT_23856"/>
<dbReference type="GO" id="GO:0000793">
    <property type="term" value="C:condensed chromosome"/>
    <property type="evidence" value="ECO:0000318"/>
    <property type="project" value="GO_Central"/>
</dbReference>
<comment type="similarity">
    <text evidence="5">Belongs to the Fanconi anemia protein FANCD2 family.</text>
</comment>
<keyword evidence="4" id="KW-0539">Nucleus</keyword>
<dbReference type="GO" id="GO:1990918">
    <property type="term" value="P:double-strand break repair involved in meiotic recombination"/>
    <property type="evidence" value="ECO:0000318"/>
    <property type="project" value="GO_Central"/>
</dbReference>
<dbReference type="GeneID" id="7444936"/>
<keyword evidence="2" id="KW-1017">Isopeptide bond</keyword>
<accession>B8C7G0</accession>
<feature type="region of interest" description="Disordered" evidence="6">
    <location>
        <begin position="1"/>
        <end position="38"/>
    </location>
</feature>